<name>A0A813IYW7_POLGL</name>
<accession>A0A813IYW7</accession>
<organism evidence="1 2">
    <name type="scientific">Polarella glacialis</name>
    <name type="common">Dinoflagellate</name>
    <dbReference type="NCBI Taxonomy" id="89957"/>
    <lineage>
        <taxon>Eukaryota</taxon>
        <taxon>Sar</taxon>
        <taxon>Alveolata</taxon>
        <taxon>Dinophyceae</taxon>
        <taxon>Suessiales</taxon>
        <taxon>Suessiaceae</taxon>
        <taxon>Polarella</taxon>
    </lineage>
</organism>
<evidence type="ECO:0000313" key="2">
    <source>
        <dbReference type="Proteomes" id="UP000626109"/>
    </source>
</evidence>
<reference evidence="1" key="1">
    <citation type="submission" date="2021-02" db="EMBL/GenBank/DDBJ databases">
        <authorList>
            <person name="Dougan E. K."/>
            <person name="Rhodes N."/>
            <person name="Thang M."/>
            <person name="Chan C."/>
        </authorList>
    </citation>
    <scope>NUCLEOTIDE SEQUENCE</scope>
</reference>
<proteinExistence type="predicted"/>
<dbReference type="AlphaFoldDB" id="A0A813IYW7"/>
<evidence type="ECO:0000313" key="1">
    <source>
        <dbReference type="EMBL" id="CAE8659900.1"/>
    </source>
</evidence>
<gene>
    <name evidence="1" type="ORF">PGLA2088_LOCUS13932</name>
</gene>
<comment type="caution">
    <text evidence="1">The sequence shown here is derived from an EMBL/GenBank/DDBJ whole genome shotgun (WGS) entry which is preliminary data.</text>
</comment>
<protein>
    <submittedName>
        <fullName evidence="1">Uncharacterized protein</fullName>
    </submittedName>
</protein>
<dbReference type="EMBL" id="CAJNNW010016874">
    <property type="protein sequence ID" value="CAE8659900.1"/>
    <property type="molecule type" value="Genomic_DNA"/>
</dbReference>
<sequence>MQSSIKQLSKEGNFFKFLTVLTWAFNTDRLVNQLTALQQTEGHQGISTSARPCRGQYPSDIPTDKNIANTDIGSPFFVTLTALYGLSRFFKVSTGGPVSGPSQCGVHGALERIREAKSVFPVQAGEACRVGV</sequence>
<dbReference type="Proteomes" id="UP000626109">
    <property type="component" value="Unassembled WGS sequence"/>
</dbReference>